<reference evidence="1" key="2">
    <citation type="submission" date="2022-01" db="EMBL/GenBank/DDBJ databases">
        <authorList>
            <person name="Rana R."/>
            <person name="Patil P.B."/>
        </authorList>
    </citation>
    <scope>NUCLEOTIDE SEQUENCE</scope>
    <source>
        <strain evidence="1">PPL560</strain>
    </source>
</reference>
<name>A0AAU8I2Y4_9XANT</name>
<dbReference type="InterPro" id="IPR009593">
    <property type="entry name" value="DUF1203"/>
</dbReference>
<gene>
    <name evidence="1" type="ORF">L3V74_06660</name>
    <name evidence="2" type="ORF">Q7W82_15830</name>
</gene>
<sequence>MSSFRCVGLPAAPFAALFDLDDAQLQARHAQRVRADSALGYPCRISLEDARPGEELLLLHYLHQPAQTPYRAAGPIYVRRHVATAAPAPGDVPDAIVRRLISLRGYDAGDMLIAADVQPGERIATAIACAFADPRVRYLHLHHARQGCFACRVDREPGLGMSGGTATWNTPGAVGAASAATGIPGRARRG</sequence>
<keyword evidence="3" id="KW-1185">Reference proteome</keyword>
<dbReference type="EMBL" id="CP131914">
    <property type="protein sequence ID" value="XCI79731.1"/>
    <property type="molecule type" value="Genomic_DNA"/>
</dbReference>
<accession>A0AAU8I2Y4</accession>
<dbReference type="Proteomes" id="UP001430647">
    <property type="component" value="Unassembled WGS sequence"/>
</dbReference>
<dbReference type="RefSeq" id="WP_242159287.1">
    <property type="nucleotide sequence ID" value="NZ_CP131914.1"/>
</dbReference>
<protein>
    <submittedName>
        <fullName evidence="2">DUF1203 domain-containing protein</fullName>
    </submittedName>
</protein>
<organism evidence="2">
    <name type="scientific">Xanthomonas indica</name>
    <dbReference type="NCBI Taxonomy" id="2912242"/>
    <lineage>
        <taxon>Bacteria</taxon>
        <taxon>Pseudomonadati</taxon>
        <taxon>Pseudomonadota</taxon>
        <taxon>Gammaproteobacteria</taxon>
        <taxon>Lysobacterales</taxon>
        <taxon>Lysobacteraceae</taxon>
        <taxon>Xanthomonas</taxon>
    </lineage>
</organism>
<proteinExistence type="predicted"/>
<dbReference type="AlphaFoldDB" id="A0AAU8I2Y4"/>
<evidence type="ECO:0000313" key="2">
    <source>
        <dbReference type="EMBL" id="XCI79731.1"/>
    </source>
</evidence>
<reference evidence="2" key="3">
    <citation type="submission" date="2023-08" db="EMBL/GenBank/DDBJ databases">
        <title>Complete genome sequence of Xanthomonas indica.</title>
        <authorList>
            <person name="Patil P.B."/>
            <person name="Rana R."/>
        </authorList>
    </citation>
    <scope>NUCLEOTIDE SEQUENCE</scope>
    <source>
        <strain evidence="2">PPL560</strain>
    </source>
</reference>
<evidence type="ECO:0000313" key="1">
    <source>
        <dbReference type="EMBL" id="MCI2261217.1"/>
    </source>
</evidence>
<evidence type="ECO:0000313" key="3">
    <source>
        <dbReference type="Proteomes" id="UP001430647"/>
    </source>
</evidence>
<dbReference type="EMBL" id="JAKJPQ010000005">
    <property type="protein sequence ID" value="MCI2261217.1"/>
    <property type="molecule type" value="Genomic_DNA"/>
</dbReference>
<dbReference type="KEGG" id="xin:Q7W82_15830"/>
<reference evidence="1 3" key="1">
    <citation type="journal article" date="2022" name="Curr. Microbiol.">
        <title>Xanthomonas indica sp. nov., a Novel Member of Non-Pathogenic Xanthomonas Community from Healthy Rice Seeds.</title>
        <authorList>
            <person name="Rana R."/>
            <person name="Madhavan V.N."/>
            <person name="Saroha T."/>
            <person name="Bansal K."/>
            <person name="Kaur A."/>
            <person name="Sonti R.V."/>
            <person name="Patel H.K."/>
            <person name="Patil P.B."/>
        </authorList>
    </citation>
    <scope>NUCLEOTIDE SEQUENCE [LARGE SCALE GENOMIC DNA]</scope>
    <source>
        <strain evidence="1 3">PPL560</strain>
    </source>
</reference>
<dbReference type="Pfam" id="PF06718">
    <property type="entry name" value="DUF1203"/>
    <property type="match status" value="1"/>
</dbReference>